<proteinExistence type="predicted"/>
<comment type="caution">
    <text evidence="2">The sequence shown here is derived from an EMBL/GenBank/DDBJ whole genome shotgun (WGS) entry which is preliminary data.</text>
</comment>
<evidence type="ECO:0000313" key="3">
    <source>
        <dbReference type="Proteomes" id="UP001610334"/>
    </source>
</evidence>
<feature type="region of interest" description="Disordered" evidence="1">
    <location>
        <begin position="29"/>
        <end position="59"/>
    </location>
</feature>
<accession>A0ABR4HYI2</accession>
<keyword evidence="3" id="KW-1185">Reference proteome</keyword>
<protein>
    <submittedName>
        <fullName evidence="2">Uncharacterized protein</fullName>
    </submittedName>
</protein>
<reference evidence="2 3" key="1">
    <citation type="submission" date="2024-07" db="EMBL/GenBank/DDBJ databases">
        <title>Section-level genome sequencing and comparative genomics of Aspergillus sections Usti and Cavernicolus.</title>
        <authorList>
            <consortium name="Lawrence Berkeley National Laboratory"/>
            <person name="Nybo J.L."/>
            <person name="Vesth T.C."/>
            <person name="Theobald S."/>
            <person name="Frisvad J.C."/>
            <person name="Larsen T.O."/>
            <person name="Kjaerboelling I."/>
            <person name="Rothschild-Mancinelli K."/>
            <person name="Lyhne E.K."/>
            <person name="Kogle M.E."/>
            <person name="Barry K."/>
            <person name="Clum A."/>
            <person name="Na H."/>
            <person name="Ledsgaard L."/>
            <person name="Lin J."/>
            <person name="Lipzen A."/>
            <person name="Kuo A."/>
            <person name="Riley R."/>
            <person name="Mondo S."/>
            <person name="Labutti K."/>
            <person name="Haridas S."/>
            <person name="Pangalinan J."/>
            <person name="Salamov A.A."/>
            <person name="Simmons B.A."/>
            <person name="Magnuson J.K."/>
            <person name="Chen J."/>
            <person name="Drula E."/>
            <person name="Henrissat B."/>
            <person name="Wiebenga A."/>
            <person name="Lubbers R.J."/>
            <person name="Gomes A.C."/>
            <person name="Makela M.R."/>
            <person name="Stajich J."/>
            <person name="Grigoriev I.V."/>
            <person name="Mortensen U.H."/>
            <person name="De Vries R.P."/>
            <person name="Baker S.E."/>
            <person name="Andersen M.R."/>
        </authorList>
    </citation>
    <scope>NUCLEOTIDE SEQUENCE [LARGE SCALE GENOMIC DNA]</scope>
    <source>
        <strain evidence="2 3">CBS 588.65</strain>
    </source>
</reference>
<gene>
    <name evidence="2" type="ORF">BJX63DRAFT_381778</name>
</gene>
<name>A0ABR4HYI2_9EURO</name>
<sequence>MACPAKTGCPLSPATRPCANLSTVPSLKAPNPLILRPPSSSQSSHAKSRTNLVGRAWLS</sequence>
<organism evidence="2 3">
    <name type="scientific">Aspergillus granulosus</name>
    <dbReference type="NCBI Taxonomy" id="176169"/>
    <lineage>
        <taxon>Eukaryota</taxon>
        <taxon>Fungi</taxon>
        <taxon>Dikarya</taxon>
        <taxon>Ascomycota</taxon>
        <taxon>Pezizomycotina</taxon>
        <taxon>Eurotiomycetes</taxon>
        <taxon>Eurotiomycetidae</taxon>
        <taxon>Eurotiales</taxon>
        <taxon>Aspergillaceae</taxon>
        <taxon>Aspergillus</taxon>
        <taxon>Aspergillus subgen. Nidulantes</taxon>
    </lineage>
</organism>
<dbReference type="Proteomes" id="UP001610334">
    <property type="component" value="Unassembled WGS sequence"/>
</dbReference>
<evidence type="ECO:0000256" key="1">
    <source>
        <dbReference type="SAM" id="MobiDB-lite"/>
    </source>
</evidence>
<evidence type="ECO:0000313" key="2">
    <source>
        <dbReference type="EMBL" id="KAL2819807.1"/>
    </source>
</evidence>
<dbReference type="EMBL" id="JBFXLT010000009">
    <property type="protein sequence ID" value="KAL2819807.1"/>
    <property type="molecule type" value="Genomic_DNA"/>
</dbReference>